<reference evidence="1" key="2">
    <citation type="submission" date="2020-09" db="EMBL/GenBank/DDBJ databases">
        <authorList>
            <person name="Sun Q."/>
            <person name="Zhou Y."/>
        </authorList>
    </citation>
    <scope>NUCLEOTIDE SEQUENCE</scope>
    <source>
        <strain evidence="1">CGMCC 1.15320</strain>
    </source>
</reference>
<dbReference type="Proteomes" id="UP000636264">
    <property type="component" value="Unassembled WGS sequence"/>
</dbReference>
<gene>
    <name evidence="1" type="ORF">GCM10011385_07060</name>
</gene>
<dbReference type="InterPro" id="IPR029058">
    <property type="entry name" value="AB_hydrolase_fold"/>
</dbReference>
<dbReference type="GO" id="GO:0016787">
    <property type="term" value="F:hydrolase activity"/>
    <property type="evidence" value="ECO:0007669"/>
    <property type="project" value="UniProtKB-KW"/>
</dbReference>
<reference evidence="1" key="1">
    <citation type="journal article" date="2014" name="Int. J. Syst. Evol. Microbiol.">
        <title>Complete genome sequence of Corynebacterium casei LMG S-19264T (=DSM 44701T), isolated from a smear-ripened cheese.</title>
        <authorList>
            <consortium name="US DOE Joint Genome Institute (JGI-PGF)"/>
            <person name="Walter F."/>
            <person name="Albersmeier A."/>
            <person name="Kalinowski J."/>
            <person name="Ruckert C."/>
        </authorList>
    </citation>
    <scope>NUCLEOTIDE SEQUENCE</scope>
    <source>
        <strain evidence="1">CGMCC 1.15320</strain>
    </source>
</reference>
<dbReference type="Pfam" id="PF06821">
    <property type="entry name" value="Ser_hydrolase"/>
    <property type="match status" value="1"/>
</dbReference>
<comment type="caution">
    <text evidence="1">The sequence shown here is derived from an EMBL/GenBank/DDBJ whole genome shotgun (WGS) entry which is preliminary data.</text>
</comment>
<dbReference type="SUPFAM" id="SSF53474">
    <property type="entry name" value="alpha/beta-Hydrolases"/>
    <property type="match status" value="1"/>
</dbReference>
<keyword evidence="2" id="KW-1185">Reference proteome</keyword>
<accession>A0A916RHD5</accession>
<evidence type="ECO:0000313" key="2">
    <source>
        <dbReference type="Proteomes" id="UP000636264"/>
    </source>
</evidence>
<sequence length="182" mass="20046">MKARDADILIVPGYGNSGPEHWQTRWQNRIPSARRLEQRDWLKPVLEEWVATVVAEANAAEKPLVLVGHSLAVPTIIHAVPHITAKIAGAFLVAPPDVADPNIRPKHFMTFGPYPRERLPFPTMLVASRNDHYGAYEVAEELAEAWGALLMDAGEAGHINTDAGYGPWPEGSLAFAHFMAKL</sequence>
<protein>
    <submittedName>
        <fullName evidence="1">Alpha/beta hydrolase</fullName>
    </submittedName>
</protein>
<name>A0A916RHD5_9HYPH</name>
<dbReference type="InterPro" id="IPR010662">
    <property type="entry name" value="RBBP9/YdeN"/>
</dbReference>
<dbReference type="Gene3D" id="3.40.50.1820">
    <property type="entry name" value="alpha/beta hydrolase"/>
    <property type="match status" value="1"/>
</dbReference>
<dbReference type="RefSeq" id="WP_188719539.1">
    <property type="nucleotide sequence ID" value="NZ_BMIF01000001.1"/>
</dbReference>
<keyword evidence="1" id="KW-0378">Hydrolase</keyword>
<dbReference type="EMBL" id="BMIF01000001">
    <property type="protein sequence ID" value="GGA56027.1"/>
    <property type="molecule type" value="Genomic_DNA"/>
</dbReference>
<proteinExistence type="predicted"/>
<evidence type="ECO:0000313" key="1">
    <source>
        <dbReference type="EMBL" id="GGA56027.1"/>
    </source>
</evidence>
<organism evidence="1 2">
    <name type="scientific">Nitratireductor aestuarii</name>
    <dbReference type="NCBI Taxonomy" id="1735103"/>
    <lineage>
        <taxon>Bacteria</taxon>
        <taxon>Pseudomonadati</taxon>
        <taxon>Pseudomonadota</taxon>
        <taxon>Alphaproteobacteria</taxon>
        <taxon>Hyphomicrobiales</taxon>
        <taxon>Phyllobacteriaceae</taxon>
        <taxon>Nitratireductor</taxon>
    </lineage>
</organism>
<dbReference type="AlphaFoldDB" id="A0A916RHD5"/>